<dbReference type="SUPFAM" id="SSF50939">
    <property type="entry name" value="Sialidases"/>
    <property type="match status" value="1"/>
</dbReference>
<feature type="non-terminal residue" evidence="1">
    <location>
        <position position="1"/>
    </location>
</feature>
<dbReference type="AlphaFoldDB" id="X1R4J2"/>
<protein>
    <recommendedName>
        <fullName evidence="2">Sialidase domain-containing protein</fullName>
    </recommendedName>
</protein>
<dbReference type="InterPro" id="IPR036278">
    <property type="entry name" value="Sialidase_sf"/>
</dbReference>
<reference evidence="1" key="1">
    <citation type="journal article" date="2014" name="Front. Microbiol.">
        <title>High frequency of phylogenetically diverse reductive dehalogenase-homologous genes in deep subseafloor sedimentary metagenomes.</title>
        <authorList>
            <person name="Kawai M."/>
            <person name="Futagami T."/>
            <person name="Toyoda A."/>
            <person name="Takaki Y."/>
            <person name="Nishi S."/>
            <person name="Hori S."/>
            <person name="Arai W."/>
            <person name="Tsubouchi T."/>
            <person name="Morono Y."/>
            <person name="Uchiyama I."/>
            <person name="Ito T."/>
            <person name="Fujiyama A."/>
            <person name="Inagaki F."/>
            <person name="Takami H."/>
        </authorList>
    </citation>
    <scope>NUCLEOTIDE SEQUENCE</scope>
    <source>
        <strain evidence="1">Expedition CK06-06</strain>
    </source>
</reference>
<proteinExistence type="predicted"/>
<evidence type="ECO:0000313" key="1">
    <source>
        <dbReference type="EMBL" id="GAI58035.1"/>
    </source>
</evidence>
<accession>X1R4J2</accession>
<gene>
    <name evidence="1" type="ORF">S06H3_55504</name>
</gene>
<evidence type="ECO:0008006" key="2">
    <source>
        <dbReference type="Google" id="ProtNLM"/>
    </source>
</evidence>
<organism evidence="1">
    <name type="scientific">marine sediment metagenome</name>
    <dbReference type="NCBI Taxonomy" id="412755"/>
    <lineage>
        <taxon>unclassified sequences</taxon>
        <taxon>metagenomes</taxon>
        <taxon>ecological metagenomes</taxon>
    </lineage>
</organism>
<sequence length="192" mass="21083">DVFATKTVSQQITSDISDQVEPAIAADSGNTVYVVWTDTRNNGKKDIYGAASNNGPWTNVAVVTEDDGQSSPAIATEAVGPILHLVWVDDRPGDDKLYVAWQDNRQADYNNQGDWDIYISTSDDGMNWSDETRVNDPNNDNQANPAIVVDSNLPSNNAYIVWEDDRNGNQDIYVATSSDVFATKTVFTTNNL</sequence>
<name>X1R4J2_9ZZZZ</name>
<comment type="caution">
    <text evidence="1">The sequence shown here is derived from an EMBL/GenBank/DDBJ whole genome shotgun (WGS) entry which is preliminary data.</text>
</comment>
<dbReference type="EMBL" id="BARV01035590">
    <property type="protein sequence ID" value="GAI58035.1"/>
    <property type="molecule type" value="Genomic_DNA"/>
</dbReference>